<comment type="caution">
    <text evidence="11">The sequence shown here is derived from an EMBL/GenBank/DDBJ whole genome shotgun (WGS) entry which is preliminary data.</text>
</comment>
<dbReference type="GO" id="GO:0006508">
    <property type="term" value="P:proteolysis"/>
    <property type="evidence" value="ECO:0007669"/>
    <property type="project" value="UniProtKB-KW"/>
</dbReference>
<dbReference type="GO" id="GO:0008240">
    <property type="term" value="F:tripeptidyl-peptidase activity"/>
    <property type="evidence" value="ECO:0007669"/>
    <property type="project" value="TreeGrafter"/>
</dbReference>
<dbReference type="InterPro" id="IPR015366">
    <property type="entry name" value="S53_propep"/>
</dbReference>
<feature type="chain" id="PRO_5018662640" description="Peptidase S53 domain-containing protein" evidence="9">
    <location>
        <begin position="26"/>
        <end position="810"/>
    </location>
</feature>
<dbReference type="PANTHER" id="PTHR14218:SF15">
    <property type="entry name" value="TRIPEPTIDYL-PEPTIDASE 1"/>
    <property type="match status" value="1"/>
</dbReference>
<keyword evidence="7" id="KW-0865">Zymogen</keyword>
<dbReference type="SUPFAM" id="SSF54897">
    <property type="entry name" value="Protease propeptides/inhibitors"/>
    <property type="match status" value="1"/>
</dbReference>
<keyword evidence="4" id="KW-0378">Hydrolase</keyword>
<dbReference type="SMART" id="SM00944">
    <property type="entry name" value="Pro-kuma_activ"/>
    <property type="match status" value="1"/>
</dbReference>
<accession>A0A3S0PHE3</accession>
<dbReference type="EMBL" id="RYZR01000003">
    <property type="protein sequence ID" value="RUL65737.1"/>
    <property type="molecule type" value="Genomic_DNA"/>
</dbReference>
<dbReference type="InterPro" id="IPR050819">
    <property type="entry name" value="Tripeptidyl-peptidase_I"/>
</dbReference>
<evidence type="ECO:0000313" key="11">
    <source>
        <dbReference type="EMBL" id="RUL65737.1"/>
    </source>
</evidence>
<dbReference type="SUPFAM" id="SSF52743">
    <property type="entry name" value="Subtilisin-like"/>
    <property type="match status" value="1"/>
</dbReference>
<feature type="signal peptide" evidence="9">
    <location>
        <begin position="1"/>
        <end position="25"/>
    </location>
</feature>
<gene>
    <name evidence="11" type="ORF">EKH79_03230</name>
</gene>
<organism evidence="11 12">
    <name type="scientific">Dyella dinghuensis</name>
    <dbReference type="NCBI Taxonomy" id="1920169"/>
    <lineage>
        <taxon>Bacteria</taxon>
        <taxon>Pseudomonadati</taxon>
        <taxon>Pseudomonadota</taxon>
        <taxon>Gammaproteobacteria</taxon>
        <taxon>Lysobacterales</taxon>
        <taxon>Rhodanobacteraceae</taxon>
        <taxon>Dyella</taxon>
    </lineage>
</organism>
<evidence type="ECO:0000256" key="8">
    <source>
        <dbReference type="PROSITE-ProRule" id="PRU01032"/>
    </source>
</evidence>
<dbReference type="InterPro" id="IPR030400">
    <property type="entry name" value="Sedolisin_dom"/>
</dbReference>
<dbReference type="Gene3D" id="3.40.50.200">
    <property type="entry name" value="Peptidase S8/S53 domain"/>
    <property type="match status" value="1"/>
</dbReference>
<evidence type="ECO:0000256" key="5">
    <source>
        <dbReference type="ARBA" id="ARBA00022825"/>
    </source>
</evidence>
<feature type="domain" description="Peptidase S53" evidence="10">
    <location>
        <begin position="260"/>
        <end position="800"/>
    </location>
</feature>
<dbReference type="GO" id="GO:0004252">
    <property type="term" value="F:serine-type endopeptidase activity"/>
    <property type="evidence" value="ECO:0007669"/>
    <property type="project" value="InterPro"/>
</dbReference>
<dbReference type="OrthoDB" id="127592at2"/>
<evidence type="ECO:0000256" key="7">
    <source>
        <dbReference type="ARBA" id="ARBA00023145"/>
    </source>
</evidence>
<dbReference type="AlphaFoldDB" id="A0A3S0PHE3"/>
<dbReference type="PANTHER" id="PTHR14218">
    <property type="entry name" value="PROTEASE S8 TRIPEPTIDYL PEPTIDASE I CLN2"/>
    <property type="match status" value="1"/>
</dbReference>
<keyword evidence="5" id="KW-0720">Serine protease</keyword>
<comment type="cofactor">
    <cofactor evidence="1">
        <name>Ca(2+)</name>
        <dbReference type="ChEBI" id="CHEBI:29108"/>
    </cofactor>
</comment>
<keyword evidence="12" id="KW-1185">Reference proteome</keyword>
<evidence type="ECO:0000256" key="3">
    <source>
        <dbReference type="ARBA" id="ARBA00022723"/>
    </source>
</evidence>
<evidence type="ECO:0000256" key="2">
    <source>
        <dbReference type="ARBA" id="ARBA00022670"/>
    </source>
</evidence>
<dbReference type="Proteomes" id="UP000267077">
    <property type="component" value="Unassembled WGS sequence"/>
</dbReference>
<evidence type="ECO:0000256" key="4">
    <source>
        <dbReference type="ARBA" id="ARBA00022801"/>
    </source>
</evidence>
<sequence length="810" mass="83212">MKAKHFVLSAAIAAALASEPSILLAQPMVSSTAILGRSAAEAPRVTQSVTNSTLVTIPKSHPGLISQASSIVPLANSVEMNHLQLVLRPSAARTANMEALIASQHDPNSAQFHQWLTPQQFGESFGVVDSDIAAVTSWLTAQGFTVNNVYPNKTEIDFSGTAGQVNSAFHTRENIYTIGNIKHLANADDVSIPAALEPVVTGVMGLNDMHVAALHPKSQVGQWNETKKSLITKDVAEATTASAKRISQAVGFNVDGGTRGLAPNDLVTMYGIRTIRNNGVTGKGITIAIVANGDMLPSDWANFVSTFNLGQYGGTFNLINPAPVNGSNNCVDVPVAVWGESESVVVGAEWATAIAPGANIEVASCGDYDANGNQLTSNFFGGVFIAATNIINGTNRPDIISASATGGELQEYTNNVGTFGTDSTSKTAIDLMWAQADAEGISVFTAAGDGGSNAGFGYDPSGAGQEQPTINGVSAIDANAIATSPHVTAVGGTDLGDVLDGTTSKYFAATPSVVGGSALSYVPEIAWNESCGNGVAAKALGYNSAVAFCQDYYLAYDPDGLYTTSTAGSGAPSSVDAKPAWQSQVYNAPTDQWRDVPDVALFAGSYGGYTYFIACNSSYPCTPGWSGPVDLESGTALSTPMFAGIQALIDQGIAARGLPADQGNAAPTLYTLAAEEYGNASGSSPASLAACNADNGPNGTSGCVFHNVTRGSISTNCVQIDESVNPGIAPATTPNCYFYGSLVDTFGDLGPGQVGLTTTDAAPSTYGVSNKAFGAQPGWSFAAGLGSVNTTNLLIAWRAYVHAPPAPPAP</sequence>
<evidence type="ECO:0000313" key="12">
    <source>
        <dbReference type="Proteomes" id="UP000267077"/>
    </source>
</evidence>
<dbReference type="GO" id="GO:0046872">
    <property type="term" value="F:metal ion binding"/>
    <property type="evidence" value="ECO:0007669"/>
    <property type="project" value="UniProtKB-KW"/>
</dbReference>
<dbReference type="InterPro" id="IPR036852">
    <property type="entry name" value="Peptidase_S8/S53_dom_sf"/>
</dbReference>
<comment type="caution">
    <text evidence="8">Lacks conserved residue(s) required for the propagation of feature annotation.</text>
</comment>
<dbReference type="Pfam" id="PF09286">
    <property type="entry name" value="Pro-kuma_activ"/>
    <property type="match status" value="1"/>
</dbReference>
<proteinExistence type="predicted"/>
<protein>
    <recommendedName>
        <fullName evidence="10">Peptidase S53 domain-containing protein</fullName>
    </recommendedName>
</protein>
<keyword evidence="3" id="KW-0479">Metal-binding</keyword>
<reference evidence="11 12" key="1">
    <citation type="submission" date="2018-12" db="EMBL/GenBank/DDBJ databases">
        <title>Dyella dinghuensis sp. nov. DHOA06 and Dyella choica sp. nov. 4M-K27, isolated from forest soil.</title>
        <authorList>
            <person name="Qiu L.-H."/>
            <person name="Gao Z.-H."/>
        </authorList>
    </citation>
    <scope>NUCLEOTIDE SEQUENCE [LARGE SCALE GENOMIC DNA]</scope>
    <source>
        <strain evidence="11 12">DHOA06</strain>
    </source>
</reference>
<dbReference type="RefSeq" id="WP_126672368.1">
    <property type="nucleotide sequence ID" value="NZ_RYZR01000003.1"/>
</dbReference>
<keyword evidence="9" id="KW-0732">Signal</keyword>
<keyword evidence="2" id="KW-0645">Protease</keyword>
<evidence type="ECO:0000259" key="10">
    <source>
        <dbReference type="PROSITE" id="PS51695"/>
    </source>
</evidence>
<keyword evidence="6" id="KW-0106">Calcium</keyword>
<evidence type="ECO:0000256" key="6">
    <source>
        <dbReference type="ARBA" id="ARBA00022837"/>
    </source>
</evidence>
<name>A0A3S0PHE3_9GAMM</name>
<dbReference type="CDD" id="cd11377">
    <property type="entry name" value="Pro-peptidase_S53"/>
    <property type="match status" value="1"/>
</dbReference>
<dbReference type="PROSITE" id="PS51695">
    <property type="entry name" value="SEDOLISIN"/>
    <property type="match status" value="1"/>
</dbReference>
<evidence type="ECO:0000256" key="9">
    <source>
        <dbReference type="SAM" id="SignalP"/>
    </source>
</evidence>
<evidence type="ECO:0000256" key="1">
    <source>
        <dbReference type="ARBA" id="ARBA00001913"/>
    </source>
</evidence>